<dbReference type="Proteomes" id="UP000661077">
    <property type="component" value="Unassembled WGS sequence"/>
</dbReference>
<feature type="binding site" evidence="4">
    <location>
        <position position="130"/>
    </location>
    <ligand>
        <name>substrate</name>
    </ligand>
</feature>
<dbReference type="CDD" id="cd06827">
    <property type="entry name" value="PLPDE_III_AR_proteobact"/>
    <property type="match status" value="1"/>
</dbReference>
<dbReference type="Gene3D" id="3.20.20.10">
    <property type="entry name" value="Alanine racemase"/>
    <property type="match status" value="1"/>
</dbReference>
<comment type="caution">
    <text evidence="6">The sequence shown here is derived from an EMBL/GenBank/DDBJ whole genome shotgun (WGS) entry which is preliminary data.</text>
</comment>
<keyword evidence="7" id="KW-1185">Reference proteome</keyword>
<dbReference type="Gene3D" id="2.40.37.10">
    <property type="entry name" value="Lyase, Ornithine Decarboxylase, Chain A, domain 1"/>
    <property type="match status" value="1"/>
</dbReference>
<dbReference type="GO" id="GO:0008784">
    <property type="term" value="F:alanine racemase activity"/>
    <property type="evidence" value="ECO:0007669"/>
    <property type="project" value="UniProtKB-EC"/>
</dbReference>
<dbReference type="InterPro" id="IPR029066">
    <property type="entry name" value="PLP-binding_barrel"/>
</dbReference>
<protein>
    <recommendedName>
        <fullName evidence="4">Alanine racemase</fullName>
        <ecNumber evidence="4">5.1.1.1</ecNumber>
    </recommendedName>
</protein>
<feature type="modified residue" description="N6-(pyridoxal phosphate)lysine" evidence="4">
    <location>
        <position position="34"/>
    </location>
</feature>
<comment type="pathway">
    <text evidence="4">Amino-acid biosynthesis; D-alanine biosynthesis; D-alanine from L-alanine: step 1/1.</text>
</comment>
<dbReference type="InterPro" id="IPR011079">
    <property type="entry name" value="Ala_racemase_C"/>
</dbReference>
<evidence type="ECO:0000313" key="7">
    <source>
        <dbReference type="Proteomes" id="UP000661077"/>
    </source>
</evidence>
<dbReference type="PROSITE" id="PS00395">
    <property type="entry name" value="ALANINE_RACEMASE"/>
    <property type="match status" value="1"/>
</dbReference>
<evidence type="ECO:0000256" key="2">
    <source>
        <dbReference type="ARBA" id="ARBA00022898"/>
    </source>
</evidence>
<dbReference type="InterPro" id="IPR000821">
    <property type="entry name" value="Ala_racemase"/>
</dbReference>
<comment type="function">
    <text evidence="4">Catalyzes the interconversion of L-alanine and D-alanine. May also act on other amino acids.</text>
</comment>
<evidence type="ECO:0000256" key="3">
    <source>
        <dbReference type="ARBA" id="ARBA00023235"/>
    </source>
</evidence>
<feature type="active site" description="Proton acceptor; specific for L-alanine" evidence="4">
    <location>
        <position position="251"/>
    </location>
</feature>
<dbReference type="HAMAP" id="MF_01201">
    <property type="entry name" value="Ala_racemase"/>
    <property type="match status" value="1"/>
</dbReference>
<accession>A0ABS1WYH0</accession>
<dbReference type="Pfam" id="PF01168">
    <property type="entry name" value="Ala_racemase_N"/>
    <property type="match status" value="1"/>
</dbReference>
<dbReference type="EC" id="5.1.1.1" evidence="4"/>
<dbReference type="PRINTS" id="PR00992">
    <property type="entry name" value="ALARACEMASE"/>
</dbReference>
<dbReference type="InterPro" id="IPR001608">
    <property type="entry name" value="Ala_racemase_N"/>
</dbReference>
<keyword evidence="3 4" id="KW-0413">Isomerase</keyword>
<dbReference type="Pfam" id="PF00842">
    <property type="entry name" value="Ala_racemase_C"/>
    <property type="match status" value="1"/>
</dbReference>
<keyword evidence="2 4" id="KW-0663">Pyridoxal phosphate</keyword>
<proteinExistence type="inferred from homology"/>
<evidence type="ECO:0000256" key="4">
    <source>
        <dbReference type="HAMAP-Rule" id="MF_01201"/>
    </source>
</evidence>
<dbReference type="SUPFAM" id="SSF50621">
    <property type="entry name" value="Alanine racemase C-terminal domain-like"/>
    <property type="match status" value="1"/>
</dbReference>
<gene>
    <name evidence="6" type="primary">alr</name>
    <name evidence="6" type="ORF">JM946_14925</name>
</gene>
<evidence type="ECO:0000259" key="5">
    <source>
        <dbReference type="SMART" id="SM01005"/>
    </source>
</evidence>
<reference evidence="6 7" key="1">
    <citation type="journal article" date="2021" name="Int. J. Syst. Evol. Microbiol.">
        <title>Steroidobacter gossypii sp. nov., isolated from soil of cotton cropping field.</title>
        <authorList>
            <person name="Huang R."/>
            <person name="Yang S."/>
            <person name="Zhen C."/>
            <person name="Liu W."/>
        </authorList>
    </citation>
    <scope>NUCLEOTIDE SEQUENCE [LARGE SCALE GENOMIC DNA]</scope>
    <source>
        <strain evidence="6 7">S1-65</strain>
    </source>
</reference>
<evidence type="ECO:0000313" key="6">
    <source>
        <dbReference type="EMBL" id="MBM0106024.1"/>
    </source>
</evidence>
<feature type="binding site" evidence="4">
    <location>
        <position position="299"/>
    </location>
    <ligand>
        <name>substrate</name>
    </ligand>
</feature>
<comment type="catalytic activity">
    <reaction evidence="4">
        <text>L-alanine = D-alanine</text>
        <dbReference type="Rhea" id="RHEA:20249"/>
        <dbReference type="ChEBI" id="CHEBI:57416"/>
        <dbReference type="ChEBI" id="CHEBI:57972"/>
        <dbReference type="EC" id="5.1.1.1"/>
    </reaction>
</comment>
<dbReference type="InterPro" id="IPR009006">
    <property type="entry name" value="Ala_racemase/Decarboxylase_C"/>
</dbReference>
<dbReference type="InterPro" id="IPR020622">
    <property type="entry name" value="Ala_racemase_pyridoxalP-BS"/>
</dbReference>
<dbReference type="RefSeq" id="WP_203168095.1">
    <property type="nucleotide sequence ID" value="NZ_JAEVLS010000003.1"/>
</dbReference>
<comment type="similarity">
    <text evidence="4">Belongs to the alanine racemase family.</text>
</comment>
<organism evidence="6 7">
    <name type="scientific">Steroidobacter gossypii</name>
    <dbReference type="NCBI Taxonomy" id="2805490"/>
    <lineage>
        <taxon>Bacteria</taxon>
        <taxon>Pseudomonadati</taxon>
        <taxon>Pseudomonadota</taxon>
        <taxon>Gammaproteobacteria</taxon>
        <taxon>Steroidobacterales</taxon>
        <taxon>Steroidobacteraceae</taxon>
        <taxon>Steroidobacter</taxon>
    </lineage>
</organism>
<dbReference type="SMART" id="SM01005">
    <property type="entry name" value="Ala_racemase_C"/>
    <property type="match status" value="1"/>
</dbReference>
<sequence length="373" mass="39970">MTRPTQIRIDVAALRANYLFARGLHGGRALAVIKADAYGHGAVACAQALSAVVDGFAVAFLDEARTLREAGVRNPILVLEGAFNASEIKLAQQLDLWLVVHHDEQIRLLQESPAQARFNVWLKIDTGMSRAGFKSSDATGAHERLLSSGKVGSITLMTHFARADEPGVPMTVQQIDLFDKATASLPGERSLSNSAGLLTTPAARRDWGRPGLMLYGATTHGAEVPELQPVMSFESSVFATRTLEPGESLGYGATFVASRRTRVGLVCAGYADGYPQTAPNGTPVAVDGQTTALIGRVSMDMLTVDLTDLPDADIGSSVELWGRNISVGAVARASARSPYELLCAVRRAPRVYLNTENSEDHCEILSWPRVRTG</sequence>
<dbReference type="NCBIfam" id="TIGR00492">
    <property type="entry name" value="alr"/>
    <property type="match status" value="1"/>
</dbReference>
<dbReference type="EMBL" id="JAEVLS010000003">
    <property type="protein sequence ID" value="MBM0106024.1"/>
    <property type="molecule type" value="Genomic_DNA"/>
</dbReference>
<dbReference type="PANTHER" id="PTHR30511">
    <property type="entry name" value="ALANINE RACEMASE"/>
    <property type="match status" value="1"/>
</dbReference>
<dbReference type="PANTHER" id="PTHR30511:SF0">
    <property type="entry name" value="ALANINE RACEMASE, CATABOLIC-RELATED"/>
    <property type="match status" value="1"/>
</dbReference>
<dbReference type="SUPFAM" id="SSF51419">
    <property type="entry name" value="PLP-binding barrel"/>
    <property type="match status" value="1"/>
</dbReference>
<comment type="cofactor">
    <cofactor evidence="1 4">
        <name>pyridoxal 5'-phosphate</name>
        <dbReference type="ChEBI" id="CHEBI:597326"/>
    </cofactor>
</comment>
<feature type="domain" description="Alanine racemase C-terminal" evidence="5">
    <location>
        <begin position="230"/>
        <end position="353"/>
    </location>
</feature>
<name>A0ABS1WYH0_9GAMM</name>
<feature type="active site" description="Proton acceptor; specific for D-alanine" evidence="4">
    <location>
        <position position="34"/>
    </location>
</feature>
<evidence type="ECO:0000256" key="1">
    <source>
        <dbReference type="ARBA" id="ARBA00001933"/>
    </source>
</evidence>